<evidence type="ECO:0000313" key="1">
    <source>
        <dbReference type="EMBL" id="SMX29525.1"/>
    </source>
</evidence>
<protein>
    <submittedName>
        <fullName evidence="1">Uncharacterized protein</fullName>
    </submittedName>
</protein>
<name>A0A238JGH7_9RHOB</name>
<proteinExistence type="predicted"/>
<keyword evidence="2" id="KW-1185">Reference proteome</keyword>
<dbReference type="Proteomes" id="UP000225972">
    <property type="component" value="Unassembled WGS sequence"/>
</dbReference>
<sequence length="46" mass="4821">MTAQLFLSQAGSDSAAAQALAQRLRQTPQGQSGALSVWLDFDALEA</sequence>
<reference evidence="2" key="1">
    <citation type="submission" date="2017-05" db="EMBL/GenBank/DDBJ databases">
        <authorList>
            <person name="Rodrigo-Torres L."/>
            <person name="Arahal R. D."/>
            <person name="Lucena T."/>
        </authorList>
    </citation>
    <scope>NUCLEOTIDE SEQUENCE [LARGE SCALE GENOMIC DNA]</scope>
    <source>
        <strain evidence="2">CECT 8649</strain>
    </source>
</reference>
<organism evidence="1 2">
    <name type="scientific">Pelagimonas phthalicica</name>
    <dbReference type="NCBI Taxonomy" id="1037362"/>
    <lineage>
        <taxon>Bacteria</taxon>
        <taxon>Pseudomonadati</taxon>
        <taxon>Pseudomonadota</taxon>
        <taxon>Alphaproteobacteria</taxon>
        <taxon>Rhodobacterales</taxon>
        <taxon>Roseobacteraceae</taxon>
        <taxon>Pelagimonas</taxon>
    </lineage>
</organism>
<evidence type="ECO:0000313" key="2">
    <source>
        <dbReference type="Proteomes" id="UP000225972"/>
    </source>
</evidence>
<gene>
    <name evidence="1" type="ORF">TRP8649_03661</name>
</gene>
<accession>A0A238JGH7</accession>
<dbReference type="RefSeq" id="WP_166652787.1">
    <property type="nucleotide sequence ID" value="NZ_FXXP01000002.1"/>
</dbReference>
<dbReference type="EMBL" id="FXXP01000002">
    <property type="protein sequence ID" value="SMX29525.1"/>
    <property type="molecule type" value="Genomic_DNA"/>
</dbReference>
<dbReference type="AlphaFoldDB" id="A0A238JGH7"/>